<evidence type="ECO:0000313" key="10">
    <source>
        <dbReference type="Proteomes" id="UP001201812"/>
    </source>
</evidence>
<feature type="DNA-binding region" description="T-box" evidence="6">
    <location>
        <begin position="101"/>
        <end position="275"/>
    </location>
</feature>
<keyword evidence="5 6" id="KW-0539">Nucleus</keyword>
<dbReference type="GO" id="GO:0001708">
    <property type="term" value="P:cell fate specification"/>
    <property type="evidence" value="ECO:0007669"/>
    <property type="project" value="TreeGrafter"/>
</dbReference>
<name>A0AAD4R6M4_9BILA</name>
<evidence type="ECO:0000313" key="9">
    <source>
        <dbReference type="EMBL" id="KAI1713450.1"/>
    </source>
</evidence>
<dbReference type="PANTHER" id="PTHR11267:SF204">
    <property type="entry name" value="SPADETAIL"/>
    <property type="match status" value="1"/>
</dbReference>
<dbReference type="SMART" id="SM00425">
    <property type="entry name" value="TBOX"/>
    <property type="match status" value="1"/>
</dbReference>
<dbReference type="PROSITE" id="PS50252">
    <property type="entry name" value="TBOX_3"/>
    <property type="match status" value="1"/>
</dbReference>
<dbReference type="Pfam" id="PF00907">
    <property type="entry name" value="T-box"/>
    <property type="match status" value="1"/>
</dbReference>
<feature type="domain" description="T-box" evidence="8">
    <location>
        <begin position="96"/>
        <end position="275"/>
    </location>
</feature>
<comment type="caution">
    <text evidence="9">The sequence shown here is derived from an EMBL/GenBank/DDBJ whole genome shotgun (WGS) entry which is preliminary data.</text>
</comment>
<dbReference type="GO" id="GO:0000981">
    <property type="term" value="F:DNA-binding transcription factor activity, RNA polymerase II-specific"/>
    <property type="evidence" value="ECO:0007669"/>
    <property type="project" value="TreeGrafter"/>
</dbReference>
<proteinExistence type="predicted"/>
<keyword evidence="2" id="KW-0805">Transcription regulation</keyword>
<dbReference type="GO" id="GO:0000978">
    <property type="term" value="F:RNA polymerase II cis-regulatory region sequence-specific DNA binding"/>
    <property type="evidence" value="ECO:0007669"/>
    <property type="project" value="InterPro"/>
</dbReference>
<evidence type="ECO:0000256" key="3">
    <source>
        <dbReference type="ARBA" id="ARBA00023125"/>
    </source>
</evidence>
<protein>
    <submittedName>
        <fullName evidence="9">T-box domain-containing protein</fullName>
    </submittedName>
</protein>
<organism evidence="9 10">
    <name type="scientific">Ditylenchus destructor</name>
    <dbReference type="NCBI Taxonomy" id="166010"/>
    <lineage>
        <taxon>Eukaryota</taxon>
        <taxon>Metazoa</taxon>
        <taxon>Ecdysozoa</taxon>
        <taxon>Nematoda</taxon>
        <taxon>Chromadorea</taxon>
        <taxon>Rhabditida</taxon>
        <taxon>Tylenchina</taxon>
        <taxon>Tylenchomorpha</taxon>
        <taxon>Sphaerularioidea</taxon>
        <taxon>Anguinidae</taxon>
        <taxon>Anguininae</taxon>
        <taxon>Ditylenchus</taxon>
    </lineage>
</organism>
<evidence type="ECO:0000256" key="4">
    <source>
        <dbReference type="ARBA" id="ARBA00023163"/>
    </source>
</evidence>
<evidence type="ECO:0000256" key="6">
    <source>
        <dbReference type="PROSITE-ProRule" id="PRU00201"/>
    </source>
</evidence>
<dbReference type="GO" id="GO:0000785">
    <property type="term" value="C:chromatin"/>
    <property type="evidence" value="ECO:0007669"/>
    <property type="project" value="TreeGrafter"/>
</dbReference>
<dbReference type="Gene3D" id="2.60.40.820">
    <property type="entry name" value="Transcription factor, T-box"/>
    <property type="match status" value="1"/>
</dbReference>
<gene>
    <name evidence="9" type="ORF">DdX_08964</name>
</gene>
<keyword evidence="3 6" id="KW-0238">DNA-binding</keyword>
<dbReference type="SUPFAM" id="SSF49417">
    <property type="entry name" value="p53-like transcription factors"/>
    <property type="match status" value="1"/>
</dbReference>
<evidence type="ECO:0000256" key="5">
    <source>
        <dbReference type="ARBA" id="ARBA00023242"/>
    </source>
</evidence>
<dbReference type="InterPro" id="IPR036960">
    <property type="entry name" value="T-box_sf"/>
</dbReference>
<accession>A0AAD4R6M4</accession>
<dbReference type="Proteomes" id="UP001201812">
    <property type="component" value="Unassembled WGS sequence"/>
</dbReference>
<dbReference type="InterPro" id="IPR008967">
    <property type="entry name" value="p53-like_TF_DNA-bd_sf"/>
</dbReference>
<evidence type="ECO:0000256" key="7">
    <source>
        <dbReference type="SAM" id="MobiDB-lite"/>
    </source>
</evidence>
<keyword evidence="10" id="KW-1185">Reference proteome</keyword>
<dbReference type="CDD" id="cd00182">
    <property type="entry name" value="T-box"/>
    <property type="match status" value="1"/>
</dbReference>
<reference evidence="9" key="1">
    <citation type="submission" date="2022-01" db="EMBL/GenBank/DDBJ databases">
        <title>Genome Sequence Resource for Two Populations of Ditylenchus destructor, the Migratory Endoparasitic Phytonematode.</title>
        <authorList>
            <person name="Zhang H."/>
            <person name="Lin R."/>
            <person name="Xie B."/>
        </authorList>
    </citation>
    <scope>NUCLEOTIDE SEQUENCE</scope>
    <source>
        <strain evidence="9">BazhouSP</strain>
    </source>
</reference>
<feature type="region of interest" description="Disordered" evidence="7">
    <location>
        <begin position="275"/>
        <end position="302"/>
    </location>
</feature>
<keyword evidence="4" id="KW-0804">Transcription</keyword>
<evidence type="ECO:0000259" key="8">
    <source>
        <dbReference type="PROSITE" id="PS50252"/>
    </source>
</evidence>
<feature type="region of interest" description="Disordered" evidence="7">
    <location>
        <begin position="61"/>
        <end position="84"/>
    </location>
</feature>
<dbReference type="InterPro" id="IPR001699">
    <property type="entry name" value="TF_T-box"/>
</dbReference>
<dbReference type="PANTHER" id="PTHR11267">
    <property type="entry name" value="T-BOX PROTEIN-RELATED"/>
    <property type="match status" value="1"/>
</dbReference>
<dbReference type="PRINTS" id="PR00937">
    <property type="entry name" value="TBOX"/>
</dbReference>
<evidence type="ECO:0000256" key="1">
    <source>
        <dbReference type="ARBA" id="ARBA00004123"/>
    </source>
</evidence>
<dbReference type="InterPro" id="IPR046360">
    <property type="entry name" value="T-box_DNA-bd"/>
</dbReference>
<evidence type="ECO:0000256" key="2">
    <source>
        <dbReference type="ARBA" id="ARBA00023015"/>
    </source>
</evidence>
<dbReference type="GO" id="GO:0005634">
    <property type="term" value="C:nucleus"/>
    <property type="evidence" value="ECO:0007669"/>
    <property type="project" value="UniProtKB-SubCell"/>
</dbReference>
<dbReference type="GO" id="GO:0045893">
    <property type="term" value="P:positive regulation of DNA-templated transcription"/>
    <property type="evidence" value="ECO:0007669"/>
    <property type="project" value="InterPro"/>
</dbReference>
<dbReference type="PROSITE" id="PS01283">
    <property type="entry name" value="TBOX_1"/>
    <property type="match status" value="1"/>
</dbReference>
<comment type="subcellular location">
    <subcellularLocation>
        <location evidence="1 6">Nucleus</location>
    </subcellularLocation>
</comment>
<dbReference type="EMBL" id="JAKKPZ010000015">
    <property type="protein sequence ID" value="KAI1713450.1"/>
    <property type="molecule type" value="Genomic_DNA"/>
</dbReference>
<sequence>MSNPMSQLPSAFVNYQEISPQLGNNQLYYSNMFNTDSNIGFPTSAKVNMYGLADKGEFVDPNRSKLVSPPAKKESEVSAKLTTDTDSETSGISVQLKNHDLWKKFHRVTNEMVVTKPGRKMFPKIELDIKGLDPKANYVIVITMKPVDNYRYKFQGGGWSPAGQDDIPETSSTVAHHDGPYASGDFWMSNTVSFDRVKLTNKPNVEGGSQISLCSMHKYQPVITIHKMFSDPAKLMPIYTVAPVETQFIAVTAYQSESIIKLKVQHNPFAKGFREGSIRKRSLSTSPDSEVSPPAKISLQSTSLPDPRLPSAYIQNPSPAFSLPYQFAPYYNALYSNAIATAQPVGTIQPTTSDNASTQRPYDPAATLAVATAGFSPAGQFVPNFTSTPMPSGQITAGLHPNPYWNSTMLLYRQMFN</sequence>
<dbReference type="AlphaFoldDB" id="A0AAD4R6M4"/>
<dbReference type="InterPro" id="IPR018186">
    <property type="entry name" value="TF_T-box_CS"/>
</dbReference>